<sequence length="377" mass="40548">MLLFLGMLTAFGPFATDMYLPSFPSMAEWFGTSSSMVQLSLTSCMIGLAVGQLFFGPLSDKYGRKIVLLWSLLLFIVATFWCIYSSDIYQFVAFRLLQGIAASGGIVISRSVSTDMFEGHELAKMLAVIGSINGVAPVLAPVVGGAMTGIAGWKGIFGVLLLIGTLILFAAFYYQESLPRERRVSSSFLHAFRNFKPLFGNRPYMGYMLQLGFAQAALFANIASAPFIMQEHYGFTPLDFSICFGVNALAVVIAAALAVKFKRVENGTLAGSIGLLVFSVCEMVALFAGCSFWVYEVFMLCILFSLGLCFTSSTTLAMDKGRMYSGSASALLGSVSFAFGGVVSPLVGMGNLMHSTGIVFVVCAVCSLLCIYVAKEH</sequence>
<dbReference type="InterPro" id="IPR036259">
    <property type="entry name" value="MFS_trans_sf"/>
</dbReference>
<dbReference type="Gene3D" id="1.20.1720.10">
    <property type="entry name" value="Multidrug resistance protein D"/>
    <property type="match status" value="1"/>
</dbReference>
<comment type="caution">
    <text evidence="10">The sequence shown here is derived from an EMBL/GenBank/DDBJ whole genome shotgun (WGS) entry which is preliminary data.</text>
</comment>
<feature type="transmembrane region" description="Helical" evidence="8">
    <location>
        <begin position="235"/>
        <end position="257"/>
    </location>
</feature>
<feature type="domain" description="Major facilitator superfamily (MFS) profile" evidence="9">
    <location>
        <begin position="1"/>
        <end position="377"/>
    </location>
</feature>
<evidence type="ECO:0000256" key="6">
    <source>
        <dbReference type="ARBA" id="ARBA00022989"/>
    </source>
</evidence>
<feature type="transmembrane region" description="Helical" evidence="8">
    <location>
        <begin position="156"/>
        <end position="174"/>
    </location>
</feature>
<dbReference type="PANTHER" id="PTHR23502">
    <property type="entry name" value="MAJOR FACILITATOR SUPERFAMILY"/>
    <property type="match status" value="1"/>
</dbReference>
<dbReference type="NCBIfam" id="TIGR00710">
    <property type="entry name" value="efflux_Bcr_CflA"/>
    <property type="match status" value="1"/>
</dbReference>
<dbReference type="InterPro" id="IPR011701">
    <property type="entry name" value="MFS"/>
</dbReference>
<feature type="transmembrane region" description="Helical" evidence="8">
    <location>
        <begin position="204"/>
        <end position="229"/>
    </location>
</feature>
<dbReference type="SUPFAM" id="SSF103473">
    <property type="entry name" value="MFS general substrate transporter"/>
    <property type="match status" value="1"/>
</dbReference>
<comment type="similarity">
    <text evidence="2">Belongs to the major facilitator superfamily. Bcr/CmlA family.</text>
</comment>
<feature type="transmembrane region" description="Helical" evidence="8">
    <location>
        <begin position="293"/>
        <end position="316"/>
    </location>
</feature>
<organism evidence="10 11">
    <name type="scientific">Parabacteroides faecis</name>
    <dbReference type="NCBI Taxonomy" id="1217282"/>
    <lineage>
        <taxon>Bacteria</taxon>
        <taxon>Pseudomonadati</taxon>
        <taxon>Bacteroidota</taxon>
        <taxon>Bacteroidia</taxon>
        <taxon>Bacteroidales</taxon>
        <taxon>Tannerellaceae</taxon>
        <taxon>Parabacteroides</taxon>
    </lineage>
</organism>
<dbReference type="PANTHER" id="PTHR23502:SF132">
    <property type="entry name" value="POLYAMINE TRANSPORTER 2-RELATED"/>
    <property type="match status" value="1"/>
</dbReference>
<feature type="transmembrane region" description="Helical" evidence="8">
    <location>
        <begin position="92"/>
        <end position="113"/>
    </location>
</feature>
<feature type="transmembrane region" description="Helical" evidence="8">
    <location>
        <begin position="353"/>
        <end position="374"/>
    </location>
</feature>
<dbReference type="InterPro" id="IPR020846">
    <property type="entry name" value="MFS_dom"/>
</dbReference>
<evidence type="ECO:0000256" key="8">
    <source>
        <dbReference type="SAM" id="Phobius"/>
    </source>
</evidence>
<reference evidence="10 11" key="1">
    <citation type="submission" date="2020-08" db="EMBL/GenBank/DDBJ databases">
        <title>Genomic Encyclopedia of Type Strains, Phase IV (KMG-IV): sequencing the most valuable type-strain genomes for metagenomic binning, comparative biology and taxonomic classification.</title>
        <authorList>
            <person name="Goeker M."/>
        </authorList>
    </citation>
    <scope>NUCLEOTIDE SEQUENCE [LARGE SCALE GENOMIC DNA]</scope>
    <source>
        <strain evidence="10 11">DSM 102983</strain>
    </source>
</reference>
<comment type="subcellular location">
    <subcellularLocation>
        <location evidence="1">Cell membrane</location>
        <topology evidence="1">Multi-pass membrane protein</topology>
    </subcellularLocation>
</comment>
<dbReference type="Pfam" id="PF07690">
    <property type="entry name" value="MFS_1"/>
    <property type="match status" value="1"/>
</dbReference>
<dbReference type="EMBL" id="JACHOC010000007">
    <property type="protein sequence ID" value="MBB4623694.1"/>
    <property type="molecule type" value="Genomic_DNA"/>
</dbReference>
<dbReference type="PROSITE" id="PS50850">
    <property type="entry name" value="MFS"/>
    <property type="match status" value="1"/>
</dbReference>
<evidence type="ECO:0000256" key="3">
    <source>
        <dbReference type="ARBA" id="ARBA00022448"/>
    </source>
</evidence>
<keyword evidence="3" id="KW-0813">Transport</keyword>
<dbReference type="CDD" id="cd17320">
    <property type="entry name" value="MFS_MdfA_MDR_like"/>
    <property type="match status" value="1"/>
</dbReference>
<evidence type="ECO:0000259" key="9">
    <source>
        <dbReference type="PROSITE" id="PS50850"/>
    </source>
</evidence>
<evidence type="ECO:0000256" key="1">
    <source>
        <dbReference type="ARBA" id="ARBA00004651"/>
    </source>
</evidence>
<keyword evidence="7 8" id="KW-0472">Membrane</keyword>
<keyword evidence="6 8" id="KW-1133">Transmembrane helix</keyword>
<evidence type="ECO:0000313" key="11">
    <source>
        <dbReference type="Proteomes" id="UP000533637"/>
    </source>
</evidence>
<keyword evidence="11" id="KW-1185">Reference proteome</keyword>
<feature type="transmembrane region" description="Helical" evidence="8">
    <location>
        <begin position="37"/>
        <end position="55"/>
    </location>
</feature>
<gene>
    <name evidence="10" type="ORF">GGQ57_003610</name>
</gene>
<keyword evidence="4" id="KW-1003">Cell membrane</keyword>
<feature type="transmembrane region" description="Helical" evidence="8">
    <location>
        <begin position="67"/>
        <end position="86"/>
    </location>
</feature>
<dbReference type="InterPro" id="IPR004812">
    <property type="entry name" value="Efflux_drug-R_Bcr/CmlA"/>
</dbReference>
<evidence type="ECO:0000256" key="5">
    <source>
        <dbReference type="ARBA" id="ARBA00022692"/>
    </source>
</evidence>
<feature type="transmembrane region" description="Helical" evidence="8">
    <location>
        <begin position="269"/>
        <end position="287"/>
    </location>
</feature>
<keyword evidence="5 8" id="KW-0812">Transmembrane</keyword>
<name>A0ABR6KQB4_9BACT</name>
<evidence type="ECO:0000256" key="4">
    <source>
        <dbReference type="ARBA" id="ARBA00022475"/>
    </source>
</evidence>
<accession>A0ABR6KQB4</accession>
<protein>
    <submittedName>
        <fullName evidence="10">DHA1 family bicyclomycin/chloramphenicol resistance-like MFS transporter</fullName>
    </submittedName>
</protein>
<evidence type="ECO:0000256" key="7">
    <source>
        <dbReference type="ARBA" id="ARBA00023136"/>
    </source>
</evidence>
<feature type="transmembrane region" description="Helical" evidence="8">
    <location>
        <begin position="328"/>
        <end position="347"/>
    </location>
</feature>
<feature type="transmembrane region" description="Helical" evidence="8">
    <location>
        <begin position="125"/>
        <end position="150"/>
    </location>
</feature>
<evidence type="ECO:0000256" key="2">
    <source>
        <dbReference type="ARBA" id="ARBA00006236"/>
    </source>
</evidence>
<evidence type="ECO:0000313" key="10">
    <source>
        <dbReference type="EMBL" id="MBB4623694.1"/>
    </source>
</evidence>
<dbReference type="Proteomes" id="UP000533637">
    <property type="component" value="Unassembled WGS sequence"/>
</dbReference>
<proteinExistence type="inferred from homology"/>